<name>A0ABX0QMR9_9BACT</name>
<keyword evidence="2" id="KW-1185">Reference proteome</keyword>
<dbReference type="EMBL" id="WAEL01000013">
    <property type="protein sequence ID" value="NID13624.1"/>
    <property type="molecule type" value="Genomic_DNA"/>
</dbReference>
<reference evidence="2" key="1">
    <citation type="submission" date="2019-09" db="EMBL/GenBank/DDBJ databases">
        <authorList>
            <person name="Jung D.-H."/>
        </authorList>
    </citation>
    <scope>NUCLEOTIDE SEQUENCE [LARGE SCALE GENOMIC DNA]</scope>
    <source>
        <strain evidence="2">JA-25</strain>
    </source>
</reference>
<gene>
    <name evidence="1" type="ORF">F7231_25880</name>
</gene>
<evidence type="ECO:0000313" key="1">
    <source>
        <dbReference type="EMBL" id="NID13624.1"/>
    </source>
</evidence>
<organism evidence="1 2">
    <name type="scientific">Fibrivirga algicola</name>
    <dbReference type="NCBI Taxonomy" id="2950420"/>
    <lineage>
        <taxon>Bacteria</taxon>
        <taxon>Pseudomonadati</taxon>
        <taxon>Bacteroidota</taxon>
        <taxon>Cytophagia</taxon>
        <taxon>Cytophagales</taxon>
        <taxon>Spirosomataceae</taxon>
        <taxon>Fibrivirga</taxon>
    </lineage>
</organism>
<protein>
    <submittedName>
        <fullName evidence="1">Uncharacterized protein</fullName>
    </submittedName>
</protein>
<reference evidence="2" key="2">
    <citation type="submission" date="2023-07" db="EMBL/GenBank/DDBJ databases">
        <authorList>
            <person name="Jung D.-H."/>
        </authorList>
    </citation>
    <scope>NUCLEOTIDE SEQUENCE [LARGE SCALE GENOMIC DNA]</scope>
    <source>
        <strain evidence="2">JA-25</strain>
    </source>
</reference>
<dbReference type="Proteomes" id="UP000606008">
    <property type="component" value="Unassembled WGS sequence"/>
</dbReference>
<accession>A0ABX0QMR9</accession>
<evidence type="ECO:0000313" key="2">
    <source>
        <dbReference type="Proteomes" id="UP000606008"/>
    </source>
</evidence>
<proteinExistence type="predicted"/>
<sequence length="141" mass="15919">MTGFWNRVSLSESVPEFFHASCTSAMTFNIRTLRRILHRHAGLAPWRVNLLSDFREDLHLTDSQIDLTLAEISQLTGLSFPADTAQHLTDVFDLLIHVILRLPETQEADYYYGPIPTKLAEGFLANNYAPTLVVFGSVNLN</sequence>
<comment type="caution">
    <text evidence="1">The sequence shown here is derived from an EMBL/GenBank/DDBJ whole genome shotgun (WGS) entry which is preliminary data.</text>
</comment>